<evidence type="ECO:0000313" key="4">
    <source>
        <dbReference type="EMBL" id="HDX30574.1"/>
    </source>
</evidence>
<protein>
    <recommendedName>
        <fullName evidence="3">SH3b domain-containing protein</fullName>
    </recommendedName>
</protein>
<proteinExistence type="predicted"/>
<feature type="compositionally biased region" description="Low complexity" evidence="1">
    <location>
        <begin position="92"/>
        <end position="110"/>
    </location>
</feature>
<feature type="transmembrane region" description="Helical" evidence="2">
    <location>
        <begin position="18"/>
        <end position="39"/>
    </location>
</feature>
<feature type="compositionally biased region" description="Pro residues" evidence="1">
    <location>
        <begin position="202"/>
        <end position="217"/>
    </location>
</feature>
<evidence type="ECO:0000256" key="2">
    <source>
        <dbReference type="SAM" id="Phobius"/>
    </source>
</evidence>
<organism evidence="4">
    <name type="scientific">Caldilinea aerophila</name>
    <dbReference type="NCBI Taxonomy" id="133453"/>
    <lineage>
        <taxon>Bacteria</taxon>
        <taxon>Bacillati</taxon>
        <taxon>Chloroflexota</taxon>
        <taxon>Caldilineae</taxon>
        <taxon>Caldilineales</taxon>
        <taxon>Caldilineaceae</taxon>
        <taxon>Caldilinea</taxon>
    </lineage>
</organism>
<feature type="domain" description="SH3b" evidence="3">
    <location>
        <begin position="107"/>
        <end position="174"/>
    </location>
</feature>
<evidence type="ECO:0000256" key="1">
    <source>
        <dbReference type="SAM" id="MobiDB-lite"/>
    </source>
</evidence>
<keyword evidence="2" id="KW-0812">Transmembrane</keyword>
<dbReference type="InterPro" id="IPR003646">
    <property type="entry name" value="SH3-like_bac-type"/>
</dbReference>
<sequence>MIGIIQRIVQGAIPSIRVLWTAAVFTAALVMFSGCGFFFGTGEPEPTPTSAAARSLVPTFTPTPVREAPTPTPEVVPTLVIALDVGSASLNSSAEEASSQSAEPTAAPSPRLTTKEAAVNVRLGPGTNYGLAGVAEQGQEFTIVGVNPDRTWWLVCCVNGKEVWIFGELTERKNDAFVPVVEDIPAPPQQVAQAPTQQPAAPSEPSPTPAPQPPPADDPCANIGGDGCKFRLRNGPSFAPNGGTELKLQIHFIHSGVEGGQPQGSYFVWLEKDGVKLPVADGVRSIALQSQQGTLGKFNYEYKIGLSDIPGNNVAGTYAIWVLDGNGERDSQTYPFTVPEGQGEVWMEFDQG</sequence>
<feature type="region of interest" description="Disordered" evidence="1">
    <location>
        <begin position="189"/>
        <end position="225"/>
    </location>
</feature>
<comment type="caution">
    <text evidence="4">The sequence shown here is derived from an EMBL/GenBank/DDBJ whole genome shotgun (WGS) entry which is preliminary data.</text>
</comment>
<gene>
    <name evidence="4" type="ORF">ENQ20_03665</name>
</gene>
<feature type="compositionally biased region" description="Low complexity" evidence="1">
    <location>
        <begin position="189"/>
        <end position="201"/>
    </location>
</feature>
<keyword evidence="2" id="KW-1133">Transmembrane helix</keyword>
<dbReference type="PROSITE" id="PS51781">
    <property type="entry name" value="SH3B"/>
    <property type="match status" value="1"/>
</dbReference>
<dbReference type="Gene3D" id="2.30.30.40">
    <property type="entry name" value="SH3 Domains"/>
    <property type="match status" value="1"/>
</dbReference>
<keyword evidence="2" id="KW-0472">Membrane</keyword>
<dbReference type="PROSITE" id="PS51257">
    <property type="entry name" value="PROKAR_LIPOPROTEIN"/>
    <property type="match status" value="1"/>
</dbReference>
<accession>A0A7C1FHJ5</accession>
<evidence type="ECO:0000259" key="3">
    <source>
        <dbReference type="PROSITE" id="PS51781"/>
    </source>
</evidence>
<dbReference type="AlphaFoldDB" id="A0A7C1FHJ5"/>
<name>A0A7C1FHJ5_9CHLR</name>
<dbReference type="EMBL" id="DSMG01000042">
    <property type="protein sequence ID" value="HDX30574.1"/>
    <property type="molecule type" value="Genomic_DNA"/>
</dbReference>
<reference evidence="4" key="1">
    <citation type="journal article" date="2020" name="mSystems">
        <title>Genome- and Community-Level Interaction Insights into Carbon Utilization and Element Cycling Functions of Hydrothermarchaeota in Hydrothermal Sediment.</title>
        <authorList>
            <person name="Zhou Z."/>
            <person name="Liu Y."/>
            <person name="Xu W."/>
            <person name="Pan J."/>
            <person name="Luo Z.H."/>
            <person name="Li M."/>
        </authorList>
    </citation>
    <scope>NUCLEOTIDE SEQUENCE [LARGE SCALE GENOMIC DNA]</scope>
    <source>
        <strain evidence="4">SpSt-289</strain>
    </source>
</reference>
<feature type="region of interest" description="Disordered" evidence="1">
    <location>
        <begin position="92"/>
        <end position="112"/>
    </location>
</feature>